<dbReference type="Gene3D" id="3.40.50.1820">
    <property type="entry name" value="alpha/beta hydrolase"/>
    <property type="match status" value="1"/>
</dbReference>
<dbReference type="PANTHER" id="PTHR43358">
    <property type="entry name" value="ALPHA/BETA-HYDROLASE"/>
    <property type="match status" value="1"/>
</dbReference>
<dbReference type="AlphaFoldDB" id="A0A1V9YVA1"/>
<gene>
    <name evidence="2" type="ORF">THRCLA_09645</name>
</gene>
<dbReference type="EMBL" id="JNBS01002690">
    <property type="protein sequence ID" value="OQR89658.1"/>
    <property type="molecule type" value="Genomic_DNA"/>
</dbReference>
<dbReference type="Proteomes" id="UP000243217">
    <property type="component" value="Unassembled WGS sequence"/>
</dbReference>
<feature type="domain" description="AB hydrolase-1" evidence="1">
    <location>
        <begin position="103"/>
        <end position="288"/>
    </location>
</feature>
<organism evidence="2 3">
    <name type="scientific">Thraustotheca clavata</name>
    <dbReference type="NCBI Taxonomy" id="74557"/>
    <lineage>
        <taxon>Eukaryota</taxon>
        <taxon>Sar</taxon>
        <taxon>Stramenopiles</taxon>
        <taxon>Oomycota</taxon>
        <taxon>Saprolegniomycetes</taxon>
        <taxon>Saprolegniales</taxon>
        <taxon>Achlyaceae</taxon>
        <taxon>Thraustotheca</taxon>
    </lineage>
</organism>
<dbReference type="InterPro" id="IPR000073">
    <property type="entry name" value="AB_hydrolase_1"/>
</dbReference>
<keyword evidence="2" id="KW-0645">Protease</keyword>
<dbReference type="PANTHER" id="PTHR43358:SF4">
    <property type="entry name" value="ALPHA_BETA HYDROLASE FOLD-1 DOMAIN-CONTAINING PROTEIN"/>
    <property type="match status" value="1"/>
</dbReference>
<name>A0A1V9YVA1_9STRA</name>
<keyword evidence="2" id="KW-0378">Hydrolase</keyword>
<dbReference type="OrthoDB" id="10249433at2759"/>
<dbReference type="InterPro" id="IPR029058">
    <property type="entry name" value="AB_hydrolase_fold"/>
</dbReference>
<dbReference type="Pfam" id="PF00561">
    <property type="entry name" value="Abhydrolase_1"/>
    <property type="match status" value="1"/>
</dbReference>
<evidence type="ECO:0000313" key="2">
    <source>
        <dbReference type="EMBL" id="OQR89658.1"/>
    </source>
</evidence>
<dbReference type="STRING" id="74557.A0A1V9YVA1"/>
<reference evidence="2 3" key="1">
    <citation type="journal article" date="2014" name="Genome Biol. Evol.">
        <title>The secreted proteins of Achlya hypogyna and Thraustotheca clavata identify the ancestral oomycete secretome and reveal gene acquisitions by horizontal gene transfer.</title>
        <authorList>
            <person name="Misner I."/>
            <person name="Blouin N."/>
            <person name="Leonard G."/>
            <person name="Richards T.A."/>
            <person name="Lane C.E."/>
        </authorList>
    </citation>
    <scope>NUCLEOTIDE SEQUENCE [LARGE SCALE GENOMIC DNA]</scope>
    <source>
        <strain evidence="2 3">ATCC 34112</strain>
    </source>
</reference>
<protein>
    <submittedName>
        <fullName evidence="2">Serine protease family S09X</fullName>
    </submittedName>
</protein>
<comment type="caution">
    <text evidence="2">The sequence shown here is derived from an EMBL/GenBank/DDBJ whole genome shotgun (WGS) entry which is preliminary data.</text>
</comment>
<keyword evidence="3" id="KW-1185">Reference proteome</keyword>
<sequence length="317" mass="34997">MGTTSSSCQLFQEGELEAEFNKRGGSGDLELKKAVQSGFNQMINYLLQPPRRLYTLSDLGSSPLQLSELSIPRLDFQIPFYSKASEGMINLQLYHWELSPDAPIVMYLHANIGSSINSLEIRNECLTAGFSFIAFDFGGAGLSTGKYITGGYEEVKQLEAVISTLDSKRKVFLWGHSLGAATALEFTSVSTRNISGLVLDSPYTSLVDMISSGFENANTNLPRMVFWMTMAMAKNTIHSRAHFSIDKVNPLAASKKCTNSAIFFNGLHDKYVPPSMVSKFESKYNGQATFIPFDGDHYSERPKQLISTGIAFLKQIA</sequence>
<proteinExistence type="predicted"/>
<accession>A0A1V9YVA1</accession>
<dbReference type="GO" id="GO:0006508">
    <property type="term" value="P:proteolysis"/>
    <property type="evidence" value="ECO:0007669"/>
    <property type="project" value="UniProtKB-KW"/>
</dbReference>
<evidence type="ECO:0000259" key="1">
    <source>
        <dbReference type="Pfam" id="PF00561"/>
    </source>
</evidence>
<dbReference type="GO" id="GO:0008233">
    <property type="term" value="F:peptidase activity"/>
    <property type="evidence" value="ECO:0007669"/>
    <property type="project" value="UniProtKB-KW"/>
</dbReference>
<evidence type="ECO:0000313" key="3">
    <source>
        <dbReference type="Proteomes" id="UP000243217"/>
    </source>
</evidence>
<dbReference type="InterPro" id="IPR052920">
    <property type="entry name" value="DNA-binding_regulatory"/>
</dbReference>
<dbReference type="SUPFAM" id="SSF53474">
    <property type="entry name" value="alpha/beta-Hydrolases"/>
    <property type="match status" value="1"/>
</dbReference>